<dbReference type="InterPro" id="IPR013083">
    <property type="entry name" value="Znf_RING/FYVE/PHD"/>
</dbReference>
<feature type="region of interest" description="Disordered" evidence="5">
    <location>
        <begin position="790"/>
        <end position="921"/>
    </location>
</feature>
<dbReference type="SUPFAM" id="SSF57850">
    <property type="entry name" value="RING/U-box"/>
    <property type="match status" value="1"/>
</dbReference>
<feature type="region of interest" description="Disordered" evidence="5">
    <location>
        <begin position="731"/>
        <end position="770"/>
    </location>
</feature>
<dbReference type="AlphaFoldDB" id="A0A1D8N8U1"/>
<dbReference type="RefSeq" id="XP_501206.4">
    <property type="nucleotide sequence ID" value="XM_501206.4"/>
</dbReference>
<feature type="compositionally biased region" description="Low complexity" evidence="5">
    <location>
        <begin position="60"/>
        <end position="88"/>
    </location>
</feature>
<evidence type="ECO:0000259" key="6">
    <source>
        <dbReference type="PROSITE" id="PS50089"/>
    </source>
</evidence>
<feature type="region of interest" description="Disordered" evidence="5">
    <location>
        <begin position="135"/>
        <end position="206"/>
    </location>
</feature>
<evidence type="ECO:0000256" key="3">
    <source>
        <dbReference type="ARBA" id="ARBA00022833"/>
    </source>
</evidence>
<feature type="compositionally biased region" description="Gly residues" evidence="5">
    <location>
        <begin position="902"/>
        <end position="921"/>
    </location>
</feature>
<dbReference type="VEuPathDB" id="FungiDB:YALI1_B28735g"/>
<feature type="compositionally biased region" description="Low complexity" evidence="5">
    <location>
        <begin position="503"/>
        <end position="540"/>
    </location>
</feature>
<dbReference type="VEuPathDB" id="FungiDB:YALI0_B22088g"/>
<feature type="compositionally biased region" description="Low complexity" evidence="5">
    <location>
        <begin position="193"/>
        <end position="202"/>
    </location>
</feature>
<organism evidence="7 8">
    <name type="scientific">Yarrowia lipolytica</name>
    <name type="common">Candida lipolytica</name>
    <dbReference type="NCBI Taxonomy" id="4952"/>
    <lineage>
        <taxon>Eukaryota</taxon>
        <taxon>Fungi</taxon>
        <taxon>Dikarya</taxon>
        <taxon>Ascomycota</taxon>
        <taxon>Saccharomycotina</taxon>
        <taxon>Dipodascomycetes</taxon>
        <taxon>Dipodascales</taxon>
        <taxon>Dipodascales incertae sedis</taxon>
        <taxon>Yarrowia</taxon>
    </lineage>
</organism>
<evidence type="ECO:0000256" key="5">
    <source>
        <dbReference type="SAM" id="MobiDB-lite"/>
    </source>
</evidence>
<dbReference type="eggNOG" id="KOG0802">
    <property type="taxonomic scope" value="Eukaryota"/>
</dbReference>
<feature type="compositionally biased region" description="Low complexity" evidence="5">
    <location>
        <begin position="152"/>
        <end position="167"/>
    </location>
</feature>
<evidence type="ECO:0000256" key="2">
    <source>
        <dbReference type="ARBA" id="ARBA00022771"/>
    </source>
</evidence>
<keyword evidence="3" id="KW-0862">Zinc</keyword>
<dbReference type="KEGG" id="yli:2906705"/>
<dbReference type="PROSITE" id="PS50089">
    <property type="entry name" value="ZF_RING_2"/>
    <property type="match status" value="1"/>
</dbReference>
<evidence type="ECO:0000256" key="1">
    <source>
        <dbReference type="ARBA" id="ARBA00022723"/>
    </source>
</evidence>
<dbReference type="Gene3D" id="3.30.40.10">
    <property type="entry name" value="Zinc/RING finger domain, C3HC4 (zinc finger)"/>
    <property type="match status" value="1"/>
</dbReference>
<protein>
    <recommendedName>
        <fullName evidence="6">RING-type domain-containing protein</fullName>
    </recommendedName>
</protein>
<feature type="compositionally biased region" description="Basic and acidic residues" evidence="5">
    <location>
        <begin position="168"/>
        <end position="178"/>
    </location>
</feature>
<feature type="region of interest" description="Disordered" evidence="5">
    <location>
        <begin position="494"/>
        <end position="551"/>
    </location>
</feature>
<dbReference type="InterPro" id="IPR001841">
    <property type="entry name" value="Znf_RING"/>
</dbReference>
<dbReference type="GeneID" id="2906705"/>
<proteinExistence type="predicted"/>
<evidence type="ECO:0000313" key="7">
    <source>
        <dbReference type="EMBL" id="AOW02053.1"/>
    </source>
</evidence>
<feature type="compositionally biased region" description="Low complexity" evidence="5">
    <location>
        <begin position="841"/>
        <end position="868"/>
    </location>
</feature>
<dbReference type="EMBL" id="CP017554">
    <property type="protein sequence ID" value="AOW02053.1"/>
    <property type="molecule type" value="Genomic_DNA"/>
</dbReference>
<dbReference type="GO" id="GO:0008270">
    <property type="term" value="F:zinc ion binding"/>
    <property type="evidence" value="ECO:0007669"/>
    <property type="project" value="UniProtKB-KW"/>
</dbReference>
<dbReference type="PANTHER" id="PTHR15710">
    <property type="entry name" value="E3 UBIQUITIN-PROTEIN LIGASE PRAJA"/>
    <property type="match status" value="1"/>
</dbReference>
<feature type="domain" description="RING-type" evidence="6">
    <location>
        <begin position="560"/>
        <end position="585"/>
    </location>
</feature>
<feature type="compositionally biased region" description="Basic and acidic residues" evidence="5">
    <location>
        <begin position="341"/>
        <end position="351"/>
    </location>
</feature>
<feature type="compositionally biased region" description="Basic and acidic residues" evidence="5">
    <location>
        <begin position="790"/>
        <end position="802"/>
    </location>
</feature>
<sequence length="955" mass="101798">MSENNGPPDPARDAVAQLLRSALRRNLDVQHNREVVQEYMDRLLNGDGTNTDAAPGDTNAATETTEAPASTEAASATPAETSSTAPGTQTPPQPPHRHMPRDRPIMLVTYSLGTTQAPPPGTADNTIWNLATEASRQAREARGREARGRAADGGTAQAYRSRSQSQRRAGDRTRERSPMRTRVSDGGAEAARETAAATTDSTAEPDEAGHVHLNQAAGGWLSNPLIQRLLQRRAAGEDDAGTDAPPDTAGDAPNITFSPGGIDHRPDGTTTATFTIPTHMFAGGVLGGGRHKPKASRRVIRNLETLELSEVVEQNCPICYDAFEEKPLGWDAIIAKLAEQERKQEEDRQQESRGLASEANTSSASVSSDPSFDFNQVNPATSVHGPVLIELASPSERAIQAEADEIIRARNDPGVEENLRQALDEATNQIRYIVDTPEDAAAFREANPQQLCPIIRVDPEAGPRQPFVIPRIPEGLREAHEEVALHRVQQRVMERTVERQFERQTTGGTTERTPPATAGTSSTGSTSETGAETGANAESNTETETESEANFPESHVATKMPCGHIFGHLCICEWLRSNNSCPLCRVTVESESEYLQATGQPDESRSGGFFEVLFNVLPRVFQEIEADRRRHNNSNNPQGPQTAQGEINASDMFRGVPAAARATGTAGVGTIDARPPVVGPQGNVPHFLSRGVEGWPQLFHAHRVETGTGPTQNLPPVVDVIREFQTNARRAATEGVGGETGAAGRTGASGTGEGAGAEPHTHNHTHTHAHVHQPVPGIYVYHRPSDFFRLHGDAGEGPRQEANRVSSSGTGNVGAAGSASSPVGQETLQAIGTDGGDSGGSRDSNAGSSTDSGSASASGSGSGSSSSGTGEGLRSRLMEPIMRRIFRSREPERHHPYRRTSGGNGGSESGSNLGSGSGSGSGCRVGLWILEVGKLDEMWEYGMIRLAQEHRKRKR</sequence>
<keyword evidence="1" id="KW-0479">Metal-binding</keyword>
<feature type="region of interest" description="Disordered" evidence="5">
    <location>
        <begin position="341"/>
        <end position="377"/>
    </location>
</feature>
<gene>
    <name evidence="7" type="ORF">YALI1_B28735g</name>
</gene>
<accession>A0A1D8N8U1</accession>
<keyword evidence="2 4" id="KW-0863">Zinc-finger</keyword>
<feature type="compositionally biased region" description="Low complexity" evidence="5">
    <location>
        <begin position="242"/>
        <end position="253"/>
    </location>
</feature>
<dbReference type="Proteomes" id="UP000182444">
    <property type="component" value="Chromosome 1B"/>
</dbReference>
<feature type="compositionally biased region" description="Low complexity" evidence="5">
    <location>
        <begin position="352"/>
        <end position="371"/>
    </location>
</feature>
<feature type="compositionally biased region" description="Polar residues" evidence="5">
    <location>
        <begin position="818"/>
        <end position="830"/>
    </location>
</feature>
<feature type="region of interest" description="Disordered" evidence="5">
    <location>
        <begin position="234"/>
        <end position="271"/>
    </location>
</feature>
<feature type="region of interest" description="Disordered" evidence="5">
    <location>
        <begin position="40"/>
        <end position="101"/>
    </location>
</feature>
<evidence type="ECO:0000313" key="8">
    <source>
        <dbReference type="Proteomes" id="UP000182444"/>
    </source>
</evidence>
<feature type="compositionally biased region" description="Basic and acidic residues" evidence="5">
    <location>
        <begin position="136"/>
        <end position="150"/>
    </location>
</feature>
<evidence type="ECO:0000256" key="4">
    <source>
        <dbReference type="PROSITE-ProRule" id="PRU00175"/>
    </source>
</evidence>
<dbReference type="Pfam" id="PF13639">
    <property type="entry name" value="zf-RING_2"/>
    <property type="match status" value="1"/>
</dbReference>
<name>A0A1D8N8U1_YARLL</name>
<reference evidence="7 8" key="1">
    <citation type="journal article" date="2016" name="PLoS ONE">
        <title>Sequence Assembly of Yarrowia lipolytica Strain W29/CLIB89 Shows Transposable Element Diversity.</title>
        <authorList>
            <person name="Magnan C."/>
            <person name="Yu J."/>
            <person name="Chang I."/>
            <person name="Jahn E."/>
            <person name="Kanomata Y."/>
            <person name="Wu J."/>
            <person name="Zeller M."/>
            <person name="Oakes M."/>
            <person name="Baldi P."/>
            <person name="Sandmeyer S."/>
        </authorList>
    </citation>
    <scope>NUCLEOTIDE SEQUENCE [LARGE SCALE GENOMIC DNA]</scope>
    <source>
        <strain evidence="8">CLIB89(W29)</strain>
    </source>
</reference>